<protein>
    <submittedName>
        <fullName evidence="3">Tripartite tricarboxylate transporter substrate binding protein</fullName>
    </submittedName>
</protein>
<evidence type="ECO:0000256" key="2">
    <source>
        <dbReference type="SAM" id="SignalP"/>
    </source>
</evidence>
<feature type="signal peptide" evidence="2">
    <location>
        <begin position="1"/>
        <end position="21"/>
    </location>
</feature>
<reference evidence="3 4" key="1">
    <citation type="submission" date="2021-06" db="EMBL/GenBank/DDBJ databases">
        <authorList>
            <person name="Lee D.H."/>
        </authorList>
    </citation>
    <scope>NUCLEOTIDE SEQUENCE [LARGE SCALE GENOMIC DNA]</scope>
    <source>
        <strain evidence="3 4">MMS21-HV4-11</strain>
    </source>
</reference>
<evidence type="ECO:0000313" key="4">
    <source>
        <dbReference type="Proteomes" id="UP000727907"/>
    </source>
</evidence>
<dbReference type="PANTHER" id="PTHR42928">
    <property type="entry name" value="TRICARBOXYLATE-BINDING PROTEIN"/>
    <property type="match status" value="1"/>
</dbReference>
<dbReference type="EMBL" id="JAHOPB010000001">
    <property type="protein sequence ID" value="MBU8873775.1"/>
    <property type="molecule type" value="Genomic_DNA"/>
</dbReference>
<evidence type="ECO:0000313" key="3">
    <source>
        <dbReference type="EMBL" id="MBU8873775.1"/>
    </source>
</evidence>
<name>A0ABS6IH42_9HYPH</name>
<dbReference type="PANTHER" id="PTHR42928:SF5">
    <property type="entry name" value="BLR1237 PROTEIN"/>
    <property type="match status" value="1"/>
</dbReference>
<dbReference type="InterPro" id="IPR005064">
    <property type="entry name" value="BUG"/>
</dbReference>
<dbReference type="RefSeq" id="WP_216958252.1">
    <property type="nucleotide sequence ID" value="NZ_JAHOPB010000001.1"/>
</dbReference>
<keyword evidence="4" id="KW-1185">Reference proteome</keyword>
<dbReference type="Proteomes" id="UP000727907">
    <property type="component" value="Unassembled WGS sequence"/>
</dbReference>
<comment type="caution">
    <text evidence="3">The sequence shown here is derived from an EMBL/GenBank/DDBJ whole genome shotgun (WGS) entry which is preliminary data.</text>
</comment>
<dbReference type="Pfam" id="PF03401">
    <property type="entry name" value="TctC"/>
    <property type="match status" value="1"/>
</dbReference>
<sequence>MKRRSLLVAALAAPSIVPAVALGQGAWPNKTVKFICPFAPGGGTDTVSRLMCDQLSKILGQTFVVDNKGGAGGNIGTVELARAAPDGYTLGLISVASHTLNPMLYTRLPYNPDKDIVAISRVATLANLLGVTPSLPANNVAELIALCKKDPGKYSFASSGPGTSLHLSGELFKKMAGVDIIHVPYKGAGPVYSDLMAGIVNMMFANMPSMLPQVRSGKLKGLGVTSAQRSKAAPEIPAIAETVPGYVATSWYGIGAPAGTPEPILARLEAAIAEALKSPDIQKRWSSDLGLDLPPPGRAGFDQFLAEDRKLWEPAVRASGVKLD</sequence>
<dbReference type="CDD" id="cd13578">
    <property type="entry name" value="PBP2_Bug27"/>
    <property type="match status" value="1"/>
</dbReference>
<organism evidence="3 4">
    <name type="scientific">Reyranella humidisoli</name>
    <dbReference type="NCBI Taxonomy" id="2849149"/>
    <lineage>
        <taxon>Bacteria</taxon>
        <taxon>Pseudomonadati</taxon>
        <taxon>Pseudomonadota</taxon>
        <taxon>Alphaproteobacteria</taxon>
        <taxon>Hyphomicrobiales</taxon>
        <taxon>Reyranellaceae</taxon>
        <taxon>Reyranella</taxon>
    </lineage>
</organism>
<evidence type="ECO:0000256" key="1">
    <source>
        <dbReference type="ARBA" id="ARBA00006987"/>
    </source>
</evidence>
<proteinExistence type="inferred from homology"/>
<dbReference type="PIRSF" id="PIRSF017082">
    <property type="entry name" value="YflP"/>
    <property type="match status" value="1"/>
</dbReference>
<accession>A0ABS6IH42</accession>
<comment type="similarity">
    <text evidence="1">Belongs to the UPF0065 (bug) family.</text>
</comment>
<feature type="chain" id="PRO_5046072063" evidence="2">
    <location>
        <begin position="22"/>
        <end position="324"/>
    </location>
</feature>
<gene>
    <name evidence="3" type="ORF">KQ910_08370</name>
</gene>
<keyword evidence="2" id="KW-0732">Signal</keyword>